<feature type="compositionally biased region" description="Polar residues" evidence="1">
    <location>
        <begin position="201"/>
        <end position="222"/>
    </location>
</feature>
<gene>
    <name evidence="3" type="ORF">Q4490_07145</name>
</gene>
<keyword evidence="2" id="KW-0812">Transmembrane</keyword>
<accession>A0AAW7XGJ6</accession>
<protein>
    <submittedName>
        <fullName evidence="3">Uncharacterized protein</fullName>
    </submittedName>
</protein>
<comment type="caution">
    <text evidence="3">The sequence shown here is derived from an EMBL/GenBank/DDBJ whole genome shotgun (WGS) entry which is preliminary data.</text>
</comment>
<evidence type="ECO:0000256" key="2">
    <source>
        <dbReference type="SAM" id="Phobius"/>
    </source>
</evidence>
<evidence type="ECO:0000256" key="1">
    <source>
        <dbReference type="SAM" id="MobiDB-lite"/>
    </source>
</evidence>
<dbReference type="Proteomes" id="UP001169862">
    <property type="component" value="Unassembled WGS sequence"/>
</dbReference>
<dbReference type="AlphaFoldDB" id="A0AAW7XGJ6"/>
<reference evidence="3" key="1">
    <citation type="submission" date="2023-07" db="EMBL/GenBank/DDBJ databases">
        <title>Genome content predicts the carbon catabolic preferences of heterotrophic bacteria.</title>
        <authorList>
            <person name="Gralka M."/>
        </authorList>
    </citation>
    <scope>NUCLEOTIDE SEQUENCE</scope>
    <source>
        <strain evidence="3">I2M16</strain>
    </source>
</reference>
<sequence>MSMLKQRINLLPERVAPKTDWLSFDYVIRACVAIVLVAVLWAAWMYWMDMKTTAELDAVTLRAHTLEQQVKEAEEAIGLLKPDAQLLQRQARLEQRLRTKQRLMTLLSHISPDRHPGFSTAMHDVAATIPEGMWLTRLAFDNPLQAADFSGVTTEAALMPVFFSELSLMPSFRGFNINTLATTALEGSNNHQFDAAGSRPADNNEQLTSDKSNPDTLTGGSQ</sequence>
<evidence type="ECO:0000313" key="4">
    <source>
        <dbReference type="Proteomes" id="UP001169862"/>
    </source>
</evidence>
<evidence type="ECO:0000313" key="3">
    <source>
        <dbReference type="EMBL" id="MDO6453336.1"/>
    </source>
</evidence>
<feature type="region of interest" description="Disordered" evidence="1">
    <location>
        <begin position="191"/>
        <end position="222"/>
    </location>
</feature>
<keyword evidence="2" id="KW-1133">Transmembrane helix</keyword>
<keyword evidence="2" id="KW-0472">Membrane</keyword>
<feature type="transmembrane region" description="Helical" evidence="2">
    <location>
        <begin position="26"/>
        <end position="47"/>
    </location>
</feature>
<dbReference type="RefSeq" id="WP_303549547.1">
    <property type="nucleotide sequence ID" value="NZ_JAUOPG010000004.1"/>
</dbReference>
<dbReference type="EMBL" id="JAUOPG010000004">
    <property type="protein sequence ID" value="MDO6453336.1"/>
    <property type="molecule type" value="Genomic_DNA"/>
</dbReference>
<proteinExistence type="predicted"/>
<name>A0AAW7XGJ6_9GAMM</name>
<organism evidence="3 4">
    <name type="scientific">Neptunomonas phycophila</name>
    <dbReference type="NCBI Taxonomy" id="1572645"/>
    <lineage>
        <taxon>Bacteria</taxon>
        <taxon>Pseudomonadati</taxon>
        <taxon>Pseudomonadota</taxon>
        <taxon>Gammaproteobacteria</taxon>
        <taxon>Oceanospirillales</taxon>
        <taxon>Oceanospirillaceae</taxon>
        <taxon>Neptunomonas</taxon>
    </lineage>
</organism>